<proteinExistence type="predicted"/>
<accession>A0AAV4YCG6</accession>
<evidence type="ECO:0000313" key="3">
    <source>
        <dbReference type="EMBL" id="GIZ04993.1"/>
    </source>
</evidence>
<dbReference type="Pfam" id="PF00443">
    <property type="entry name" value="UCH"/>
    <property type="match status" value="1"/>
</dbReference>
<reference evidence="3 4" key="1">
    <citation type="submission" date="2021-06" db="EMBL/GenBank/DDBJ databases">
        <title>Caerostris extrusa draft genome.</title>
        <authorList>
            <person name="Kono N."/>
            <person name="Arakawa K."/>
        </authorList>
    </citation>
    <scope>NUCLEOTIDE SEQUENCE [LARGE SCALE GENOMIC DNA]</scope>
</reference>
<dbReference type="InterPro" id="IPR038765">
    <property type="entry name" value="Papain-like_cys_pep_sf"/>
</dbReference>
<dbReference type="PROSITE" id="PS50235">
    <property type="entry name" value="USP_3"/>
    <property type="match status" value="1"/>
</dbReference>
<keyword evidence="4" id="KW-1185">Reference proteome</keyword>
<dbReference type="GO" id="GO:0004843">
    <property type="term" value="F:cysteine-type deubiquitinase activity"/>
    <property type="evidence" value="ECO:0007669"/>
    <property type="project" value="InterPro"/>
</dbReference>
<feature type="domain" description="USP" evidence="2">
    <location>
        <begin position="1"/>
        <end position="66"/>
    </location>
</feature>
<dbReference type="PROSITE" id="PS00973">
    <property type="entry name" value="USP_2"/>
    <property type="match status" value="1"/>
</dbReference>
<dbReference type="InterPro" id="IPR001394">
    <property type="entry name" value="Peptidase_C19_UCH"/>
</dbReference>
<protein>
    <recommendedName>
        <fullName evidence="2">USP domain-containing protein</fullName>
    </recommendedName>
</protein>
<dbReference type="Proteomes" id="UP001054945">
    <property type="component" value="Unassembled WGS sequence"/>
</dbReference>
<comment type="caution">
    <text evidence="3">The sequence shown here is derived from an EMBL/GenBank/DDBJ whole genome shotgun (WGS) entry which is preliminary data.</text>
</comment>
<feature type="signal peptide" evidence="1">
    <location>
        <begin position="1"/>
        <end position="18"/>
    </location>
</feature>
<evidence type="ECO:0000259" key="2">
    <source>
        <dbReference type="PROSITE" id="PS50235"/>
    </source>
</evidence>
<dbReference type="SUPFAM" id="SSF54001">
    <property type="entry name" value="Cysteine proteinases"/>
    <property type="match status" value="1"/>
</dbReference>
<dbReference type="EMBL" id="BPLR01019186">
    <property type="protein sequence ID" value="GIZ04993.1"/>
    <property type="molecule type" value="Genomic_DNA"/>
</dbReference>
<dbReference type="GO" id="GO:0016579">
    <property type="term" value="P:protein deubiquitination"/>
    <property type="evidence" value="ECO:0007669"/>
    <property type="project" value="InterPro"/>
</dbReference>
<dbReference type="Gene3D" id="3.90.70.10">
    <property type="entry name" value="Cysteine proteinases"/>
    <property type="match status" value="1"/>
</dbReference>
<gene>
    <name evidence="3" type="ORF">CEXT_100071</name>
</gene>
<feature type="chain" id="PRO_5043629823" description="USP domain-containing protein" evidence="1">
    <location>
        <begin position="19"/>
        <end position="67"/>
    </location>
</feature>
<dbReference type="InterPro" id="IPR018200">
    <property type="entry name" value="USP_CS"/>
</dbReference>
<name>A0AAV4YCG6_CAEEX</name>
<evidence type="ECO:0000313" key="4">
    <source>
        <dbReference type="Proteomes" id="UP001054945"/>
    </source>
</evidence>
<dbReference type="AlphaFoldDB" id="A0AAV4YCG6"/>
<organism evidence="3 4">
    <name type="scientific">Caerostris extrusa</name>
    <name type="common">Bark spider</name>
    <name type="synonym">Caerostris bankana</name>
    <dbReference type="NCBI Taxonomy" id="172846"/>
    <lineage>
        <taxon>Eukaryota</taxon>
        <taxon>Metazoa</taxon>
        <taxon>Ecdysozoa</taxon>
        <taxon>Arthropoda</taxon>
        <taxon>Chelicerata</taxon>
        <taxon>Arachnida</taxon>
        <taxon>Araneae</taxon>
        <taxon>Araneomorphae</taxon>
        <taxon>Entelegynae</taxon>
        <taxon>Araneoidea</taxon>
        <taxon>Araneidae</taxon>
        <taxon>Caerostris</taxon>
    </lineage>
</organism>
<evidence type="ECO:0000256" key="1">
    <source>
        <dbReference type="SAM" id="SignalP"/>
    </source>
</evidence>
<dbReference type="InterPro" id="IPR028889">
    <property type="entry name" value="USP"/>
</dbReference>
<sequence>MKQILVLIHMFLYGVVQHEGSESEGHYWSYVKHRYRWFLCEDERIKEVSLKKVLSCEASVLFYYKYD</sequence>
<keyword evidence="1" id="KW-0732">Signal</keyword>